<proteinExistence type="predicted"/>
<dbReference type="Pfam" id="PF00672">
    <property type="entry name" value="HAMP"/>
    <property type="match status" value="1"/>
</dbReference>
<dbReference type="InterPro" id="IPR000014">
    <property type="entry name" value="PAS"/>
</dbReference>
<dbReference type="CDD" id="cd06225">
    <property type="entry name" value="HAMP"/>
    <property type="match status" value="1"/>
</dbReference>
<dbReference type="Pfam" id="PF02518">
    <property type="entry name" value="HATPase_c"/>
    <property type="match status" value="1"/>
</dbReference>
<dbReference type="InterPro" id="IPR036890">
    <property type="entry name" value="HATPase_C_sf"/>
</dbReference>
<dbReference type="InterPro" id="IPR000700">
    <property type="entry name" value="PAS-assoc_C"/>
</dbReference>
<dbReference type="GO" id="GO:0004673">
    <property type="term" value="F:protein histidine kinase activity"/>
    <property type="evidence" value="ECO:0007669"/>
    <property type="project" value="UniProtKB-EC"/>
</dbReference>
<comment type="caution">
    <text evidence="10">The sequence shown here is derived from an EMBL/GenBank/DDBJ whole genome shotgun (WGS) entry which is preliminary data.</text>
</comment>
<dbReference type="EC" id="2.7.13.3" evidence="2"/>
<dbReference type="Gene3D" id="6.10.340.10">
    <property type="match status" value="1"/>
</dbReference>
<feature type="domain" description="HAMP" evidence="9">
    <location>
        <begin position="297"/>
        <end position="350"/>
    </location>
</feature>
<dbReference type="Pfam" id="PF05228">
    <property type="entry name" value="CHASE4"/>
    <property type="match status" value="1"/>
</dbReference>
<name>A0AAP2RG14_9EURY</name>
<gene>
    <name evidence="10" type="ORF">CUJ83_10535</name>
</gene>
<reference evidence="10 11" key="1">
    <citation type="submission" date="2017-11" db="EMBL/GenBank/DDBJ databases">
        <title>Isolation and Characterization of Family Methanocellaceae Species from Potential Methane Hydrate Area Offshore Southwestern Taiwan.</title>
        <authorList>
            <person name="Zhang W.-L."/>
            <person name="Chen W.-C."/>
            <person name="Lai M.-C."/>
            <person name="Chen S.-C."/>
        </authorList>
    </citation>
    <scope>NUCLEOTIDE SEQUENCE [LARGE SCALE GENOMIC DNA]</scope>
    <source>
        <strain evidence="10 11">CWC-04</strain>
    </source>
</reference>
<evidence type="ECO:0000313" key="11">
    <source>
        <dbReference type="Proteomes" id="UP001320159"/>
    </source>
</evidence>
<dbReference type="InterPro" id="IPR003594">
    <property type="entry name" value="HATPase_dom"/>
</dbReference>
<dbReference type="Pfam" id="PF07568">
    <property type="entry name" value="HisKA_2"/>
    <property type="match status" value="1"/>
</dbReference>
<sequence length="821" mass="93045">MRLRKKTLIIFSLTLIALTILVHVFTTYILLGSFTALEEYDISQKVNQAESLFENDISNMDNTVRDWAFWDDSHRFMEDGNLDYLQSNMEDTTYESLKVNFMVYVNSSGHIVYSKAYDLNAQEEIPVPKGLVDCIYNDDALLCDDEDSRVSGFIVLQDMPTSVIARPILKSDMTGPPAGTLIMGRFFDDKKINDLSRIVHLSVNMYTLGASDLPEDYKDAISGIDHDKPIHVNIPSSDRVYGYKVMDDIHGFPAIVLSVDASRPIYDQGQEANIFFLITITSVCLVLGLVMMFMIEKTVLSRLDALSKSVNEITARGNNSARVSIPGDDELSELAGNINGMLGSLNRSKDSLQKSELMYRSLFQNMLNGFSYNRILLDEIGRPYDSIFIDTNEAFEKIMGRNKQDIIGKKASEVFPGIKDETFDWIGTYGKVALTGKGISFTAYSESLERWLSVTAYSTELYHFVTIIQDITISKISETAIMESEERYRGLVEMSPDMIAICGEEKIKFINHAGAKLLGCSSPDEIIGKSMFDFIRPVDKIKCNVMMKNLKEDMTPIQSIEEKLERADGSTIDVEISATPFYYQDIPVIQIIVRDITGRKRAEEHIKRSLTEKEVLLKEIHHRVKNNLQIISSLLNLQSNNIADKSTRDMFIESQNRIKSMALLHERLYQSKDLSKISFREYVISLVSHLFRSYKINSGDISINVDVDDVYLSIDTAIPCGLIINELVSNSLKHAFPDDRKGDVAVKLHFDGEHYRLMVKDNGIGLPKDINIQNSRSLGLQLVYTLTDQLDGKIEFFNGIGTEFRIEFKETKYKNQPHEDC</sequence>
<dbReference type="SMART" id="SM00091">
    <property type="entry name" value="PAS"/>
    <property type="match status" value="2"/>
</dbReference>
<dbReference type="InterPro" id="IPR007892">
    <property type="entry name" value="CHASE4"/>
</dbReference>
<dbReference type="Gene3D" id="3.30.565.10">
    <property type="entry name" value="Histidine kinase-like ATPase, C-terminal domain"/>
    <property type="match status" value="1"/>
</dbReference>
<dbReference type="PROSITE" id="PS50885">
    <property type="entry name" value="HAMP"/>
    <property type="match status" value="1"/>
</dbReference>
<dbReference type="Gene3D" id="3.30.450.20">
    <property type="entry name" value="PAS domain"/>
    <property type="match status" value="2"/>
</dbReference>
<dbReference type="SMART" id="SM00304">
    <property type="entry name" value="HAMP"/>
    <property type="match status" value="1"/>
</dbReference>
<evidence type="ECO:0000256" key="2">
    <source>
        <dbReference type="ARBA" id="ARBA00012438"/>
    </source>
</evidence>
<evidence type="ECO:0000256" key="3">
    <source>
        <dbReference type="ARBA" id="ARBA00022553"/>
    </source>
</evidence>
<dbReference type="InterPro" id="IPR035965">
    <property type="entry name" value="PAS-like_dom_sf"/>
</dbReference>
<dbReference type="Proteomes" id="UP001320159">
    <property type="component" value="Unassembled WGS sequence"/>
</dbReference>
<organism evidence="10 11">
    <name type="scientific">Methanooceanicella nereidis</name>
    <dbReference type="NCBI Taxonomy" id="2052831"/>
    <lineage>
        <taxon>Archaea</taxon>
        <taxon>Methanobacteriati</taxon>
        <taxon>Methanobacteriota</taxon>
        <taxon>Stenosarchaea group</taxon>
        <taxon>Methanomicrobia</taxon>
        <taxon>Methanocellales</taxon>
        <taxon>Methanocellaceae</taxon>
        <taxon>Methanooceanicella</taxon>
    </lineage>
</organism>
<keyword evidence="11" id="KW-1185">Reference proteome</keyword>
<protein>
    <recommendedName>
        <fullName evidence="2">histidine kinase</fullName>
        <ecNumber evidence="2">2.7.13.3</ecNumber>
    </recommendedName>
</protein>
<dbReference type="RefSeq" id="WP_230742288.1">
    <property type="nucleotide sequence ID" value="NZ_PGCK01000008.1"/>
</dbReference>
<evidence type="ECO:0000256" key="5">
    <source>
        <dbReference type="ARBA" id="ARBA00022777"/>
    </source>
</evidence>
<dbReference type="PANTHER" id="PTHR43065:SF23">
    <property type="entry name" value="SENSOR HISTIDINE KINASE PDTAS"/>
    <property type="match status" value="1"/>
</dbReference>
<evidence type="ECO:0000259" key="8">
    <source>
        <dbReference type="PROSITE" id="PS50113"/>
    </source>
</evidence>
<dbReference type="PROSITE" id="PS50113">
    <property type="entry name" value="PAC"/>
    <property type="match status" value="1"/>
</dbReference>
<dbReference type="GO" id="GO:0007165">
    <property type="term" value="P:signal transduction"/>
    <property type="evidence" value="ECO:0007669"/>
    <property type="project" value="InterPro"/>
</dbReference>
<evidence type="ECO:0000256" key="6">
    <source>
        <dbReference type="SAM" id="Phobius"/>
    </source>
</evidence>
<comment type="catalytic activity">
    <reaction evidence="1">
        <text>ATP + protein L-histidine = ADP + protein N-phospho-L-histidine.</text>
        <dbReference type="EC" id="2.7.13.3"/>
    </reaction>
</comment>
<evidence type="ECO:0000256" key="4">
    <source>
        <dbReference type="ARBA" id="ARBA00022679"/>
    </source>
</evidence>
<dbReference type="SUPFAM" id="SSF55785">
    <property type="entry name" value="PYP-like sensor domain (PAS domain)"/>
    <property type="match status" value="2"/>
</dbReference>
<feature type="transmembrane region" description="Helical" evidence="6">
    <location>
        <begin position="7"/>
        <end position="31"/>
    </location>
</feature>
<dbReference type="NCBIfam" id="TIGR00229">
    <property type="entry name" value="sensory_box"/>
    <property type="match status" value="1"/>
</dbReference>
<feature type="transmembrane region" description="Helical" evidence="6">
    <location>
        <begin position="274"/>
        <end position="295"/>
    </location>
</feature>
<evidence type="ECO:0000259" key="9">
    <source>
        <dbReference type="PROSITE" id="PS50885"/>
    </source>
</evidence>
<evidence type="ECO:0000259" key="7">
    <source>
        <dbReference type="PROSITE" id="PS50109"/>
    </source>
</evidence>
<dbReference type="EMBL" id="PGCK01000008">
    <property type="protein sequence ID" value="MCD1295435.1"/>
    <property type="molecule type" value="Genomic_DNA"/>
</dbReference>
<evidence type="ECO:0000256" key="1">
    <source>
        <dbReference type="ARBA" id="ARBA00000085"/>
    </source>
</evidence>
<keyword evidence="6" id="KW-0812">Transmembrane</keyword>
<dbReference type="GO" id="GO:0016020">
    <property type="term" value="C:membrane"/>
    <property type="evidence" value="ECO:0007669"/>
    <property type="project" value="InterPro"/>
</dbReference>
<dbReference type="SMART" id="SM00387">
    <property type="entry name" value="HATPase_c"/>
    <property type="match status" value="1"/>
</dbReference>
<dbReference type="InterPro" id="IPR005467">
    <property type="entry name" value="His_kinase_dom"/>
</dbReference>
<dbReference type="AlphaFoldDB" id="A0AAP2RG14"/>
<keyword evidence="6" id="KW-0472">Membrane</keyword>
<dbReference type="SUPFAM" id="SSF55874">
    <property type="entry name" value="ATPase domain of HSP90 chaperone/DNA topoisomerase II/histidine kinase"/>
    <property type="match status" value="1"/>
</dbReference>
<dbReference type="InterPro" id="IPR003660">
    <property type="entry name" value="HAMP_dom"/>
</dbReference>
<feature type="domain" description="PAC" evidence="8">
    <location>
        <begin position="558"/>
        <end position="608"/>
    </location>
</feature>
<keyword evidence="3" id="KW-0597">Phosphoprotein</keyword>
<accession>A0AAP2RG14</accession>
<keyword evidence="4" id="KW-0808">Transferase</keyword>
<dbReference type="InterPro" id="IPR011495">
    <property type="entry name" value="Sig_transdc_His_kin_sub2_dim/P"/>
</dbReference>
<dbReference type="CDD" id="cd00130">
    <property type="entry name" value="PAS"/>
    <property type="match status" value="1"/>
</dbReference>
<keyword evidence="5" id="KW-0418">Kinase</keyword>
<dbReference type="PROSITE" id="PS50109">
    <property type="entry name" value="HIS_KIN"/>
    <property type="match status" value="1"/>
</dbReference>
<dbReference type="PANTHER" id="PTHR43065">
    <property type="entry name" value="SENSOR HISTIDINE KINASE"/>
    <property type="match status" value="1"/>
</dbReference>
<keyword evidence="6" id="KW-1133">Transmembrane helix</keyword>
<dbReference type="Pfam" id="PF13426">
    <property type="entry name" value="PAS_9"/>
    <property type="match status" value="2"/>
</dbReference>
<evidence type="ECO:0000313" key="10">
    <source>
        <dbReference type="EMBL" id="MCD1295435.1"/>
    </source>
</evidence>
<feature type="domain" description="Histidine kinase" evidence="7">
    <location>
        <begin position="619"/>
        <end position="812"/>
    </location>
</feature>